<dbReference type="InterPro" id="IPR023606">
    <property type="entry name" value="CoA-Trfase_III_dom_1_sf"/>
</dbReference>
<proteinExistence type="predicted"/>
<evidence type="ECO:0000313" key="3">
    <source>
        <dbReference type="Proteomes" id="UP000243688"/>
    </source>
</evidence>
<evidence type="ECO:0008006" key="4">
    <source>
        <dbReference type="Google" id="ProtNLM"/>
    </source>
</evidence>
<accession>A0A2A6DY37</accession>
<dbReference type="PANTHER" id="PTHR48207:SF3">
    <property type="entry name" value="SUCCINATE--HYDROXYMETHYLGLUTARATE COA-TRANSFERASE"/>
    <property type="match status" value="1"/>
</dbReference>
<dbReference type="PANTHER" id="PTHR48207">
    <property type="entry name" value="SUCCINATE--HYDROXYMETHYLGLUTARATE COA-TRANSFERASE"/>
    <property type="match status" value="1"/>
</dbReference>
<name>A0A2A6DY37_9BACL</name>
<dbReference type="EMBL" id="MOXJ01000038">
    <property type="protein sequence ID" value="PDO09476.1"/>
    <property type="molecule type" value="Genomic_DNA"/>
</dbReference>
<dbReference type="SUPFAM" id="SSF89796">
    <property type="entry name" value="CoA-transferase family III (CaiB/BaiF)"/>
    <property type="match status" value="1"/>
</dbReference>
<dbReference type="Gene3D" id="3.40.50.10540">
    <property type="entry name" value="Crotonobetainyl-coa:carnitine coa-transferase, domain 1"/>
    <property type="match status" value="1"/>
</dbReference>
<reference evidence="2 3" key="1">
    <citation type="submission" date="2016-12" db="EMBL/GenBank/DDBJ databases">
        <title>Candidatus Reconcilibacillus cellulovorans genome.</title>
        <authorList>
            <person name="Kolinko S."/>
            <person name="Wu Y.-W."/>
            <person name="Tachea F."/>
            <person name="Denzel E."/>
            <person name="Hiras J."/>
            <person name="Baecker N."/>
            <person name="Chan L.J."/>
            <person name="Eichorst S.A."/>
            <person name="Frey D."/>
            <person name="Adams P.D."/>
            <person name="Pray T."/>
            <person name="Tanjore D."/>
            <person name="Petzold C.J."/>
            <person name="Gladden J.M."/>
            <person name="Simmons B.A."/>
            <person name="Singer S.W."/>
        </authorList>
    </citation>
    <scope>NUCLEOTIDE SEQUENCE [LARGE SCALE GENOMIC DNA]</scope>
    <source>
        <strain evidence="2">JTherm</strain>
    </source>
</reference>
<dbReference type="AlphaFoldDB" id="A0A2A6DY37"/>
<sequence length="405" mass="44626">MTRSALEGIIVVDFTQFESGTVCTQTLAWLGATVIKVERPKIGEQGRGSSADKPGEDSYGFILLNCNKKSITLDVKHPEGKRIAYRLIEKADVFVENFSPGVIERLGFGYDAVRARNPRIIYAQIKGFGSDGPYAHFPAFDAIGQATGGTLSITGEPDGPPLHAGTNIADSGAGYHCAIGILAALYQRTVTGEGQRVEVAMQDVMINFNRSAWARQLMTGEEAPRVGNEMPMAPVAPCNVYPCKPGGKNDYVFIYTSRWPGSPQWRKLLEVIGRTDLADDPRFATPESRYEHRREIDEIISAWTRERTKREAMELLGSAGVPAGAVFSTLDLTNDEYLRKRGTIVTIRHPVRGELTFPGNSIRLSASFVPIEPAPLLGQHNEEIYRDMLGLDDRELEALRREGVI</sequence>
<dbReference type="Proteomes" id="UP000243688">
    <property type="component" value="Unassembled WGS sequence"/>
</dbReference>
<dbReference type="Gene3D" id="3.30.1540.10">
    <property type="entry name" value="formyl-coa transferase, domain 3"/>
    <property type="match status" value="1"/>
</dbReference>
<protein>
    <recommendedName>
        <fullName evidence="4">Formyl-CoA transferase</fullName>
    </recommendedName>
</protein>
<dbReference type="InterPro" id="IPR003673">
    <property type="entry name" value="CoA-Trfase_fam_III"/>
</dbReference>
<evidence type="ECO:0000256" key="1">
    <source>
        <dbReference type="ARBA" id="ARBA00022679"/>
    </source>
</evidence>
<dbReference type="InterPro" id="IPR044855">
    <property type="entry name" value="CoA-Trfase_III_dom3_sf"/>
</dbReference>
<comment type="caution">
    <text evidence="2">The sequence shown here is derived from an EMBL/GenBank/DDBJ whole genome shotgun (WGS) entry which is preliminary data.</text>
</comment>
<dbReference type="GO" id="GO:0008410">
    <property type="term" value="F:CoA-transferase activity"/>
    <property type="evidence" value="ECO:0007669"/>
    <property type="project" value="TreeGrafter"/>
</dbReference>
<dbReference type="Pfam" id="PF02515">
    <property type="entry name" value="CoA_transf_3"/>
    <property type="match status" value="1"/>
</dbReference>
<dbReference type="InterPro" id="IPR050483">
    <property type="entry name" value="CoA-transferase_III_domain"/>
</dbReference>
<evidence type="ECO:0000313" key="2">
    <source>
        <dbReference type="EMBL" id="PDO09476.1"/>
    </source>
</evidence>
<organism evidence="2 3">
    <name type="scientific">Candidatus Reconcilbacillus cellulovorans</name>
    <dbReference type="NCBI Taxonomy" id="1906605"/>
    <lineage>
        <taxon>Bacteria</taxon>
        <taxon>Bacillati</taxon>
        <taxon>Bacillota</taxon>
        <taxon>Bacilli</taxon>
        <taxon>Bacillales</taxon>
        <taxon>Paenibacillaceae</taxon>
        <taxon>Candidatus Reconcilbacillus</taxon>
    </lineage>
</organism>
<keyword evidence="1" id="KW-0808">Transferase</keyword>
<gene>
    <name evidence="2" type="ORF">BLM47_12445</name>
</gene>